<gene>
    <name evidence="6" type="ORF">CQY22_008065</name>
</gene>
<evidence type="ECO:0000313" key="7">
    <source>
        <dbReference type="Proteomes" id="UP000230551"/>
    </source>
</evidence>
<comment type="cofactor">
    <cofactor evidence="1">
        <name>FAD</name>
        <dbReference type="ChEBI" id="CHEBI:57692"/>
    </cofactor>
</comment>
<dbReference type="AlphaFoldDB" id="A0A2G5PBN9"/>
<dbReference type="OrthoDB" id="4568714at2"/>
<dbReference type="InterPro" id="IPR036188">
    <property type="entry name" value="FAD/NAD-bd_sf"/>
</dbReference>
<organism evidence="6 7">
    <name type="scientific">Mycolicibacterium brumae</name>
    <dbReference type="NCBI Taxonomy" id="85968"/>
    <lineage>
        <taxon>Bacteria</taxon>
        <taxon>Bacillati</taxon>
        <taxon>Actinomycetota</taxon>
        <taxon>Actinomycetes</taxon>
        <taxon>Mycobacteriales</taxon>
        <taxon>Mycobacteriaceae</taxon>
        <taxon>Mycolicibacterium</taxon>
    </lineage>
</organism>
<evidence type="ECO:0000256" key="2">
    <source>
        <dbReference type="ARBA" id="ARBA00022630"/>
    </source>
</evidence>
<keyword evidence="4" id="KW-0560">Oxidoreductase</keyword>
<dbReference type="GO" id="GO:0071949">
    <property type="term" value="F:FAD binding"/>
    <property type="evidence" value="ECO:0007669"/>
    <property type="project" value="InterPro"/>
</dbReference>
<dbReference type="InterPro" id="IPR002938">
    <property type="entry name" value="FAD-bd"/>
</dbReference>
<comment type="caution">
    <text evidence="6">The sequence shown here is derived from an EMBL/GenBank/DDBJ whole genome shotgun (WGS) entry which is preliminary data.</text>
</comment>
<evidence type="ECO:0000256" key="1">
    <source>
        <dbReference type="ARBA" id="ARBA00001974"/>
    </source>
</evidence>
<dbReference type="STRING" id="85968.GCA_900073015_03164"/>
<dbReference type="Gene3D" id="3.50.50.60">
    <property type="entry name" value="FAD/NAD(P)-binding domain"/>
    <property type="match status" value="1"/>
</dbReference>
<evidence type="ECO:0000256" key="3">
    <source>
        <dbReference type="ARBA" id="ARBA00022827"/>
    </source>
</evidence>
<evidence type="ECO:0000256" key="4">
    <source>
        <dbReference type="ARBA" id="ARBA00023002"/>
    </source>
</evidence>
<accession>A0A2G5PBN9</accession>
<dbReference type="RefSeq" id="WP_090591592.1">
    <property type="nucleotide sequence ID" value="NZ_CP104302.1"/>
</dbReference>
<dbReference type="PANTHER" id="PTHR46496:SF1">
    <property type="entry name" value="ZEAXANTHIN EPOXIDASE, CHLOROPLASTIC"/>
    <property type="match status" value="1"/>
</dbReference>
<name>A0A2G5PBN9_9MYCO</name>
<dbReference type="PRINTS" id="PR00420">
    <property type="entry name" value="RNGMNOXGNASE"/>
</dbReference>
<reference evidence="6 7" key="1">
    <citation type="journal article" date="2017" name="Infect. Genet. Evol.">
        <title>The new phylogeny of the genus Mycobacterium: The old and the news.</title>
        <authorList>
            <person name="Tortoli E."/>
            <person name="Fedrizzi T."/>
            <person name="Meehan C.J."/>
            <person name="Trovato A."/>
            <person name="Grottola A."/>
            <person name="Giacobazzi E."/>
            <person name="Serpini G.F."/>
            <person name="Tagliazucchi S."/>
            <person name="Fabio A."/>
            <person name="Bettua C."/>
            <person name="Bertorelli R."/>
            <person name="Frascaro F."/>
            <person name="De Sanctis V."/>
            <person name="Pecorari M."/>
            <person name="Jousson O."/>
            <person name="Segata N."/>
            <person name="Cirillo D.M."/>
        </authorList>
    </citation>
    <scope>NUCLEOTIDE SEQUENCE [LARGE SCALE GENOMIC DNA]</scope>
    <source>
        <strain evidence="6 7">CIP1034565</strain>
    </source>
</reference>
<keyword evidence="7" id="KW-1185">Reference proteome</keyword>
<dbReference type="Pfam" id="PF01494">
    <property type="entry name" value="FAD_binding_3"/>
    <property type="match status" value="1"/>
</dbReference>
<keyword evidence="2" id="KW-0285">Flavoprotein</keyword>
<proteinExistence type="predicted"/>
<dbReference type="SUPFAM" id="SSF51905">
    <property type="entry name" value="FAD/NAD(P)-binding domain"/>
    <property type="match status" value="1"/>
</dbReference>
<dbReference type="EMBL" id="PDCN02000008">
    <property type="protein sequence ID" value="PIB75687.1"/>
    <property type="molecule type" value="Genomic_DNA"/>
</dbReference>
<feature type="domain" description="FAD-binding" evidence="5">
    <location>
        <begin position="7"/>
        <end position="314"/>
    </location>
</feature>
<keyword evidence="3" id="KW-0274">FAD</keyword>
<dbReference type="PANTHER" id="PTHR46496">
    <property type="match status" value="1"/>
</dbReference>
<sequence length="386" mass="39459">MRDGTHPVVVVGAGISGLATAVALQRAGLAVTVLERDVASAAASGSGISIWPNALAALDILGLGDAVRAVGGTVSAGAVRWHDGAWVRRPQADLLVRALGEPLVVLRRSALREALSAPLAAGTVRHGAPVTGVAERAGVVEVTLADGRALPAAAVIGADGVASVIARALCGPLPATYTGRTAWRGVADAGMDPELAGETFGMGLQAGHTPLGPDHTYWFATERAPEGDHRPDGELTYLRRRFGGWAEPLPGLLAATDPAAVLRNDLYDRAIAPVWSRGRVTLVGDAAHPMRPHLGQGGCQGLEDAAVLGAFVAAGSDLGAAFAGYAAFRRGRVATVVRTARMVGRASGARPDWLGAAAVRAGGAVPEFILTRQLASIAGRMAFRLP</sequence>
<evidence type="ECO:0000259" key="5">
    <source>
        <dbReference type="Pfam" id="PF01494"/>
    </source>
</evidence>
<dbReference type="GO" id="GO:0004497">
    <property type="term" value="F:monooxygenase activity"/>
    <property type="evidence" value="ECO:0007669"/>
    <property type="project" value="UniProtKB-KW"/>
</dbReference>
<evidence type="ECO:0000313" key="6">
    <source>
        <dbReference type="EMBL" id="PIB75687.1"/>
    </source>
</evidence>
<protein>
    <submittedName>
        <fullName evidence="6">FAD-binding monooxygenase</fullName>
    </submittedName>
</protein>
<keyword evidence="6" id="KW-0503">Monooxygenase</keyword>
<dbReference type="Proteomes" id="UP000230551">
    <property type="component" value="Unassembled WGS sequence"/>
</dbReference>